<dbReference type="PANTHER" id="PTHR47432">
    <property type="entry name" value="CELL WALL ASSEMBLY REGULATOR SMI1"/>
    <property type="match status" value="1"/>
</dbReference>
<keyword evidence="3" id="KW-1185">Reference proteome</keyword>
<dbReference type="InterPro" id="IPR051873">
    <property type="entry name" value="KNR4/SMI1_regulator"/>
</dbReference>
<protein>
    <recommendedName>
        <fullName evidence="1">Knr4/Smi1-like domain-containing protein</fullName>
    </recommendedName>
</protein>
<sequence>MQAELAAVAHELITTVEPGFGFLTLRASCSGGASTHRLTAGPSEQDVFSPLGSLRQVGLDRPAVFEMRVDADGTFEALVTRDVIQGTSYLPPSYTVLLKPRQRPVRHEVSSLAEVEAAIGVSLPREVHELYAGRAKVDDDICLYSPDDILLTWQMYIAMEEEDPREWEQPVLYAGPPNAVRTVRFHPLWVPIGYNDWGDTLCVDLAPGPGGRVGQVIQLAGEGPLTYVAASVAGLALPDSYPGTKGLEEHFDVADHGPARVEALPQTLQAVTVREPGDLDFGLLARLTSLRQLRVVRGGSVRLSALAHLPLERLEVSGYEVELPACDTLTALVVEGPFVDLPPLPNLRVLDVSKAEVDIESLPEVDYLVLNAAQWRRCSMTPAAATLTGESSLARALTWAGERGVELPREVIRGRVA</sequence>
<reference evidence="3" key="1">
    <citation type="journal article" date="2019" name="Int. J. Syst. Evol. Microbiol.">
        <title>The Global Catalogue of Microorganisms (GCM) 10K type strain sequencing project: providing services to taxonomists for standard genome sequencing and annotation.</title>
        <authorList>
            <consortium name="The Broad Institute Genomics Platform"/>
            <consortium name="The Broad Institute Genome Sequencing Center for Infectious Disease"/>
            <person name="Wu L."/>
            <person name="Ma J."/>
        </authorList>
    </citation>
    <scope>NUCLEOTIDE SEQUENCE [LARGE SCALE GENOMIC DNA]</scope>
    <source>
        <strain evidence="3">JCM 3296</strain>
    </source>
</reference>
<accession>A0ABQ2UA87</accession>
<dbReference type="EMBL" id="BMRE01000001">
    <property type="protein sequence ID" value="GGU16032.1"/>
    <property type="molecule type" value="Genomic_DNA"/>
</dbReference>
<proteinExistence type="predicted"/>
<dbReference type="PANTHER" id="PTHR47432:SF1">
    <property type="entry name" value="CELL WALL ASSEMBLY REGULATOR SMI1"/>
    <property type="match status" value="1"/>
</dbReference>
<dbReference type="RefSeq" id="WP_189251795.1">
    <property type="nucleotide sequence ID" value="NZ_BMRE01000001.1"/>
</dbReference>
<organism evidence="2 3">
    <name type="scientific">Lentzea flava</name>
    <dbReference type="NCBI Taxonomy" id="103732"/>
    <lineage>
        <taxon>Bacteria</taxon>
        <taxon>Bacillati</taxon>
        <taxon>Actinomycetota</taxon>
        <taxon>Actinomycetes</taxon>
        <taxon>Pseudonocardiales</taxon>
        <taxon>Pseudonocardiaceae</taxon>
        <taxon>Lentzea</taxon>
    </lineage>
</organism>
<evidence type="ECO:0000313" key="3">
    <source>
        <dbReference type="Proteomes" id="UP000649573"/>
    </source>
</evidence>
<dbReference type="Proteomes" id="UP000649573">
    <property type="component" value="Unassembled WGS sequence"/>
</dbReference>
<dbReference type="InterPro" id="IPR018958">
    <property type="entry name" value="Knr4/Smi1-like_dom"/>
</dbReference>
<feature type="domain" description="Knr4/Smi1-like" evidence="1">
    <location>
        <begin position="112"/>
        <end position="232"/>
    </location>
</feature>
<gene>
    <name evidence="2" type="ORF">GCM10010178_04580</name>
</gene>
<comment type="caution">
    <text evidence="2">The sequence shown here is derived from an EMBL/GenBank/DDBJ whole genome shotgun (WGS) entry which is preliminary data.</text>
</comment>
<name>A0ABQ2UA87_9PSEU</name>
<evidence type="ECO:0000259" key="1">
    <source>
        <dbReference type="Pfam" id="PF09346"/>
    </source>
</evidence>
<evidence type="ECO:0000313" key="2">
    <source>
        <dbReference type="EMBL" id="GGU16032.1"/>
    </source>
</evidence>
<dbReference type="Pfam" id="PF09346">
    <property type="entry name" value="SMI1_KNR4"/>
    <property type="match status" value="1"/>
</dbReference>